<keyword evidence="1" id="KW-1133">Transmembrane helix</keyword>
<dbReference type="EMBL" id="JAUSTQ010000010">
    <property type="protein sequence ID" value="MDQ0160333.1"/>
    <property type="molecule type" value="Genomic_DNA"/>
</dbReference>
<feature type="transmembrane region" description="Helical" evidence="1">
    <location>
        <begin position="334"/>
        <end position="355"/>
    </location>
</feature>
<keyword evidence="4" id="KW-1185">Reference proteome</keyword>
<comment type="caution">
    <text evidence="3">The sequence shown here is derived from an EMBL/GenBank/DDBJ whole genome shotgun (WGS) entry which is preliminary data.</text>
</comment>
<proteinExistence type="predicted"/>
<feature type="transmembrane region" description="Helical" evidence="1">
    <location>
        <begin position="51"/>
        <end position="74"/>
    </location>
</feature>
<feature type="transmembrane region" description="Helical" evidence="1">
    <location>
        <begin position="280"/>
        <end position="302"/>
    </location>
</feature>
<sequence length="383" mass="44067">MEATEKRIQSIDAIRGFALFGILMVNVLSFNSPHFMYGGIDTFYDGEGSGWILPIIDMLFQASFYPLFALLFGLGLALMARRLEERQPDQMKRVLTRRMLALGLFGLLHGLLIWYGDILLTYSIVGLLTIPLIHKSIRTLVTWAVSMLGSVTILMTLMNYGMRDYLSTYRDTVAIHQSMTFYNGDYSDIFSRNLTDWLVMFNPMQIIIMVLTIMPMFLLGVIVVKAGWIDQPQEYMKAIRKWILISGVIFFLFKIAPHFMGNPEWFDFTKQSIGGSFSSFFYFLIGLVILPKLTVTWLAAVGKLSLTNYLMQSIIAFLFFYGVGLGFYGDLSLWQLVVYVLMVYSVQILFSVWYVKRYRFGPFEWVYRSLTYGKAQSMKQSSS</sequence>
<dbReference type="PANTHER" id="PTHR30590:SF2">
    <property type="entry name" value="INNER MEMBRANE PROTEIN"/>
    <property type="match status" value="1"/>
</dbReference>
<protein>
    <recommendedName>
        <fullName evidence="2">DUF418 domain-containing protein</fullName>
    </recommendedName>
</protein>
<feature type="transmembrane region" description="Helical" evidence="1">
    <location>
        <begin position="118"/>
        <end position="133"/>
    </location>
</feature>
<organism evidence="3 4">
    <name type="scientific">Alkalibacillus salilacus</name>
    <dbReference type="NCBI Taxonomy" id="284582"/>
    <lineage>
        <taxon>Bacteria</taxon>
        <taxon>Bacillati</taxon>
        <taxon>Bacillota</taxon>
        <taxon>Bacilli</taxon>
        <taxon>Bacillales</taxon>
        <taxon>Bacillaceae</taxon>
        <taxon>Alkalibacillus</taxon>
    </lineage>
</organism>
<keyword evidence="1" id="KW-0472">Membrane</keyword>
<gene>
    <name evidence="3" type="ORF">J2S77_002336</name>
</gene>
<feature type="transmembrane region" description="Helical" evidence="1">
    <location>
        <begin position="140"/>
        <end position="160"/>
    </location>
</feature>
<feature type="domain" description="DUF418" evidence="2">
    <location>
        <begin position="224"/>
        <end position="374"/>
    </location>
</feature>
<evidence type="ECO:0000313" key="4">
    <source>
        <dbReference type="Proteomes" id="UP001224359"/>
    </source>
</evidence>
<accession>A0ABT9VH95</accession>
<feature type="transmembrane region" description="Helical" evidence="1">
    <location>
        <begin position="309"/>
        <end position="328"/>
    </location>
</feature>
<evidence type="ECO:0000313" key="3">
    <source>
        <dbReference type="EMBL" id="MDQ0160333.1"/>
    </source>
</evidence>
<dbReference type="InterPro" id="IPR052529">
    <property type="entry name" value="Bact_Transport_Assoc"/>
</dbReference>
<dbReference type="Proteomes" id="UP001224359">
    <property type="component" value="Unassembled WGS sequence"/>
</dbReference>
<dbReference type="Pfam" id="PF04235">
    <property type="entry name" value="DUF418"/>
    <property type="match status" value="1"/>
</dbReference>
<keyword evidence="1" id="KW-0812">Transmembrane</keyword>
<feature type="transmembrane region" description="Helical" evidence="1">
    <location>
        <begin position="95"/>
        <end position="112"/>
    </location>
</feature>
<evidence type="ECO:0000256" key="1">
    <source>
        <dbReference type="SAM" id="Phobius"/>
    </source>
</evidence>
<evidence type="ECO:0000259" key="2">
    <source>
        <dbReference type="Pfam" id="PF04235"/>
    </source>
</evidence>
<feature type="transmembrane region" description="Helical" evidence="1">
    <location>
        <begin position="12"/>
        <end position="31"/>
    </location>
</feature>
<dbReference type="RefSeq" id="WP_306977516.1">
    <property type="nucleotide sequence ID" value="NZ_JAUSTQ010000010.1"/>
</dbReference>
<dbReference type="InterPro" id="IPR007349">
    <property type="entry name" value="DUF418"/>
</dbReference>
<feature type="transmembrane region" description="Helical" evidence="1">
    <location>
        <begin position="206"/>
        <end position="229"/>
    </location>
</feature>
<dbReference type="PANTHER" id="PTHR30590">
    <property type="entry name" value="INNER MEMBRANE PROTEIN"/>
    <property type="match status" value="1"/>
</dbReference>
<reference evidence="3 4" key="1">
    <citation type="submission" date="2023-07" db="EMBL/GenBank/DDBJ databases">
        <title>Genomic Encyclopedia of Type Strains, Phase IV (KMG-IV): sequencing the most valuable type-strain genomes for metagenomic binning, comparative biology and taxonomic classification.</title>
        <authorList>
            <person name="Goeker M."/>
        </authorList>
    </citation>
    <scope>NUCLEOTIDE SEQUENCE [LARGE SCALE GENOMIC DNA]</scope>
    <source>
        <strain evidence="3 4">DSM 16460</strain>
    </source>
</reference>
<feature type="transmembrane region" description="Helical" evidence="1">
    <location>
        <begin position="241"/>
        <end position="260"/>
    </location>
</feature>
<name>A0ABT9VH95_9BACI</name>